<accession>A0A2A7SC40</accession>
<feature type="transmembrane region" description="Helical" evidence="1">
    <location>
        <begin position="12"/>
        <end position="34"/>
    </location>
</feature>
<feature type="transmembrane region" description="Helical" evidence="1">
    <location>
        <begin position="65"/>
        <end position="86"/>
    </location>
</feature>
<evidence type="ECO:0000313" key="3">
    <source>
        <dbReference type="Proteomes" id="UP000220629"/>
    </source>
</evidence>
<evidence type="ECO:0000256" key="1">
    <source>
        <dbReference type="SAM" id="Phobius"/>
    </source>
</evidence>
<gene>
    <name evidence="2" type="ORF">CRM94_03105</name>
</gene>
<feature type="transmembrane region" description="Helical" evidence="1">
    <location>
        <begin position="92"/>
        <end position="112"/>
    </location>
</feature>
<comment type="caution">
    <text evidence="2">The sequence shown here is derived from an EMBL/GenBank/DDBJ whole genome shotgun (WGS) entry which is preliminary data.</text>
</comment>
<dbReference type="EMBL" id="PDDY01000001">
    <property type="protein sequence ID" value="PEH41227.1"/>
    <property type="molecule type" value="Genomic_DNA"/>
</dbReference>
<keyword evidence="1" id="KW-1133">Transmembrane helix</keyword>
<proteinExistence type="predicted"/>
<keyword evidence="1" id="KW-0812">Transmembrane</keyword>
<dbReference type="Proteomes" id="UP000220629">
    <property type="component" value="Unassembled WGS sequence"/>
</dbReference>
<organism evidence="2 3">
    <name type="scientific">Burkholderia gladioli</name>
    <name type="common">Pseudomonas marginata</name>
    <name type="synonym">Phytomonas marginata</name>
    <dbReference type="NCBI Taxonomy" id="28095"/>
    <lineage>
        <taxon>Bacteria</taxon>
        <taxon>Pseudomonadati</taxon>
        <taxon>Pseudomonadota</taxon>
        <taxon>Betaproteobacteria</taxon>
        <taxon>Burkholderiales</taxon>
        <taxon>Burkholderiaceae</taxon>
        <taxon>Burkholderia</taxon>
    </lineage>
</organism>
<feature type="transmembrane region" description="Helical" evidence="1">
    <location>
        <begin position="40"/>
        <end position="58"/>
    </location>
</feature>
<dbReference type="RefSeq" id="WP_096752227.1">
    <property type="nucleotide sequence ID" value="NZ_CADEPO010000007.1"/>
</dbReference>
<dbReference type="AlphaFoldDB" id="A0A2A7SC40"/>
<keyword evidence="1" id="KW-0472">Membrane</keyword>
<protein>
    <submittedName>
        <fullName evidence="2">Uncharacterized protein</fullName>
    </submittedName>
</protein>
<reference evidence="3" key="1">
    <citation type="submission" date="2017-09" db="EMBL/GenBank/DDBJ databases">
        <title>FDA dAtabase for Regulatory Grade micrObial Sequences (FDA-ARGOS): Supporting development and validation of Infectious Disease Dx tests.</title>
        <authorList>
            <person name="Minogue T."/>
            <person name="Wolcott M."/>
            <person name="Wasieloski L."/>
            <person name="Aguilar W."/>
            <person name="Moore D."/>
            <person name="Tallon L."/>
            <person name="Sadzewicz L."/>
            <person name="Ott S."/>
            <person name="Zhao X."/>
            <person name="Nagaraj S."/>
            <person name="Vavikolanu K."/>
            <person name="Aluvathingal J."/>
            <person name="Nadendla S."/>
            <person name="Sichtig H."/>
        </authorList>
    </citation>
    <scope>NUCLEOTIDE SEQUENCE [LARGE SCALE GENOMIC DNA]</scope>
    <source>
        <strain evidence="3">FDAARGOS_390</strain>
    </source>
</reference>
<name>A0A2A7SC40_BURGA</name>
<sequence>MIHRRVQLSSYAIVSIKALAVYWLLESLLEALYMRSEDEMLPMLVGRTLWLLLIVGAAARFSLALRLLTFVCAASVLAVGSSLPGIASASPLLTLMLAVGLVIKAAIVASLLRNHHTASERSIRSASF</sequence>
<evidence type="ECO:0000313" key="2">
    <source>
        <dbReference type="EMBL" id="PEH41227.1"/>
    </source>
</evidence>